<dbReference type="Gramene" id="AUR62020472-RA">
    <property type="protein sequence ID" value="AUR62020472-RA:cds"/>
    <property type="gene ID" value="AUR62020472"/>
</dbReference>
<sequence>MWIRLFDIPFNKRCPAFMRDIGDSIGGFIEMDESNPLGWCEFMRMKIVVDVRRPLRRGIFIAGEGNKPKWVDIKLNHTDKECQVKEAEGDFDGEIVYQYESWLRASPLKPSMKSYVVKEKEGVWGEKLGTIRGVGSSSSSNSKLIKLAPFGVARTLHFEATKGAMVDPQPTV</sequence>
<dbReference type="AlphaFoldDB" id="A0A803LYC1"/>
<evidence type="ECO:0008006" key="3">
    <source>
        <dbReference type="Google" id="ProtNLM"/>
    </source>
</evidence>
<dbReference type="Proteomes" id="UP000596660">
    <property type="component" value="Unplaced"/>
</dbReference>
<evidence type="ECO:0000313" key="2">
    <source>
        <dbReference type="Proteomes" id="UP000596660"/>
    </source>
</evidence>
<protein>
    <recommendedName>
        <fullName evidence="3">DUF4283 domain-containing protein</fullName>
    </recommendedName>
</protein>
<accession>A0A803LYC1</accession>
<evidence type="ECO:0000313" key="1">
    <source>
        <dbReference type="EnsemblPlants" id="AUR62020472-RA:cds"/>
    </source>
</evidence>
<dbReference type="EnsemblPlants" id="AUR62020472-RA">
    <property type="protein sequence ID" value="AUR62020472-RA:cds"/>
    <property type="gene ID" value="AUR62020472"/>
</dbReference>
<name>A0A803LYC1_CHEQI</name>
<reference evidence="1" key="1">
    <citation type="journal article" date="2017" name="Nature">
        <title>The genome of Chenopodium quinoa.</title>
        <authorList>
            <person name="Jarvis D.E."/>
            <person name="Ho Y.S."/>
            <person name="Lightfoot D.J."/>
            <person name="Schmoeckel S.M."/>
            <person name="Li B."/>
            <person name="Borm T.J.A."/>
            <person name="Ohyanagi H."/>
            <person name="Mineta K."/>
            <person name="Michell C.T."/>
            <person name="Saber N."/>
            <person name="Kharbatia N.M."/>
            <person name="Rupper R.R."/>
            <person name="Sharp A.R."/>
            <person name="Dally N."/>
            <person name="Boughton B.A."/>
            <person name="Woo Y.H."/>
            <person name="Gao G."/>
            <person name="Schijlen E.G.W.M."/>
            <person name="Guo X."/>
            <person name="Momin A.A."/>
            <person name="Negrao S."/>
            <person name="Al-Babili S."/>
            <person name="Gehring C."/>
            <person name="Roessner U."/>
            <person name="Jung C."/>
            <person name="Murphy K."/>
            <person name="Arold S.T."/>
            <person name="Gojobori T."/>
            <person name="van der Linden C.G."/>
            <person name="van Loo E.N."/>
            <person name="Jellen E.N."/>
            <person name="Maughan P.J."/>
            <person name="Tester M."/>
        </authorList>
    </citation>
    <scope>NUCLEOTIDE SEQUENCE [LARGE SCALE GENOMIC DNA]</scope>
    <source>
        <strain evidence="1">cv. PI 614886</strain>
    </source>
</reference>
<organism evidence="1 2">
    <name type="scientific">Chenopodium quinoa</name>
    <name type="common">Quinoa</name>
    <dbReference type="NCBI Taxonomy" id="63459"/>
    <lineage>
        <taxon>Eukaryota</taxon>
        <taxon>Viridiplantae</taxon>
        <taxon>Streptophyta</taxon>
        <taxon>Embryophyta</taxon>
        <taxon>Tracheophyta</taxon>
        <taxon>Spermatophyta</taxon>
        <taxon>Magnoliopsida</taxon>
        <taxon>eudicotyledons</taxon>
        <taxon>Gunneridae</taxon>
        <taxon>Pentapetalae</taxon>
        <taxon>Caryophyllales</taxon>
        <taxon>Chenopodiaceae</taxon>
        <taxon>Chenopodioideae</taxon>
        <taxon>Atripliceae</taxon>
        <taxon>Chenopodium</taxon>
    </lineage>
</organism>
<keyword evidence="2" id="KW-1185">Reference proteome</keyword>
<proteinExistence type="predicted"/>
<reference evidence="1" key="2">
    <citation type="submission" date="2021-03" db="UniProtKB">
        <authorList>
            <consortium name="EnsemblPlants"/>
        </authorList>
    </citation>
    <scope>IDENTIFICATION</scope>
</reference>